<accession>A0A1M6LSM1</accession>
<keyword evidence="2" id="KW-1185">Reference proteome</keyword>
<protein>
    <submittedName>
        <fullName evidence="1">Uncharacterized protein</fullName>
    </submittedName>
</protein>
<dbReference type="STRING" id="1121298.SAMN05444401_3767"/>
<gene>
    <name evidence="1" type="ORF">SAMN05444401_3767</name>
</gene>
<proteinExistence type="predicted"/>
<dbReference type="EMBL" id="FQZO01000007">
    <property type="protein sequence ID" value="SHJ74207.1"/>
    <property type="molecule type" value="Genomic_DNA"/>
</dbReference>
<dbReference type="AlphaFoldDB" id="A0A1M6LSM1"/>
<sequence>MKGYINKASYLIVSIFIMTSVFYKTVYAREDVSKGHIVADSINSSIPTEALEENMPNLELMYRVYIENVDGGKIYQEFPDGSKRYLGNILRAGKHPTSSSAGFWASHYDAANDGTHSCVTASASNNIHVRVGPNESYDPIKAAKITKKTVPSLSPQDIEAEGVWMPKQFTIGTEDDYTYAEINNPNKFTDSIIYTDIQGGNEIFGGDSGAFVGNPVQFLDNDDQWKSLDFYYNGSYDKPIPENLRIIVSKPYTSHGSPKSIEFENWAAGDIINGEVKEKNGRVLLYYEDGTTKHIADIIQRVKGTGRFGGSEYSHVGTFRASHPGVICLSTSPKVGKSNWGNYINYSGGIQFVPANHAKFLCYNLEQKSFIDNAFSQQPHYGIIAHVGADKKDLYNPEYAINDSITYDPIWEAVAPLYSQYLKPKYIDGDRENSSMFVVSEDFGKSWQECPTIMGLSGFVDNPASFEKSPVANWTNIKIHLKY</sequence>
<dbReference type="RefSeq" id="WP_073010370.1">
    <property type="nucleotide sequence ID" value="NZ_FQZO01000007.1"/>
</dbReference>
<evidence type="ECO:0000313" key="2">
    <source>
        <dbReference type="Proteomes" id="UP000184080"/>
    </source>
</evidence>
<organism evidence="1 2">
    <name type="scientific">Clostridium amylolyticum</name>
    <dbReference type="NCBI Taxonomy" id="1121298"/>
    <lineage>
        <taxon>Bacteria</taxon>
        <taxon>Bacillati</taxon>
        <taxon>Bacillota</taxon>
        <taxon>Clostridia</taxon>
        <taxon>Eubacteriales</taxon>
        <taxon>Clostridiaceae</taxon>
        <taxon>Clostridium</taxon>
    </lineage>
</organism>
<dbReference type="OrthoDB" id="2152at2"/>
<evidence type="ECO:0000313" key="1">
    <source>
        <dbReference type="EMBL" id="SHJ74207.1"/>
    </source>
</evidence>
<dbReference type="Proteomes" id="UP000184080">
    <property type="component" value="Unassembled WGS sequence"/>
</dbReference>
<reference evidence="1 2" key="1">
    <citation type="submission" date="2016-11" db="EMBL/GenBank/DDBJ databases">
        <authorList>
            <person name="Jaros S."/>
            <person name="Januszkiewicz K."/>
            <person name="Wedrychowicz H."/>
        </authorList>
    </citation>
    <scope>NUCLEOTIDE SEQUENCE [LARGE SCALE GENOMIC DNA]</scope>
    <source>
        <strain evidence="1 2">DSM 21864</strain>
    </source>
</reference>
<name>A0A1M6LSM1_9CLOT</name>